<gene>
    <name evidence="1" type="ORF">ANSO36C_67460</name>
</gene>
<name>A0ABN6QGN5_NOSCO</name>
<dbReference type="RefSeq" id="WP_251960985.1">
    <property type="nucleotide sequence ID" value="NZ_AP025735.1"/>
</dbReference>
<keyword evidence="1" id="KW-0614">Plasmid</keyword>
<keyword evidence="2" id="KW-1185">Reference proteome</keyword>
<proteinExistence type="predicted"/>
<dbReference type="Proteomes" id="UP001055453">
    <property type="component" value="Plasmid pANSO36C"/>
</dbReference>
<evidence type="ECO:0000313" key="1">
    <source>
        <dbReference type="EMBL" id="BDI20944.1"/>
    </source>
</evidence>
<dbReference type="EMBL" id="AP025735">
    <property type="protein sequence ID" value="BDI20944.1"/>
    <property type="molecule type" value="Genomic_DNA"/>
</dbReference>
<reference evidence="1" key="1">
    <citation type="submission" date="2022-04" db="EMBL/GenBank/DDBJ databases">
        <title>Complete genome sequence of a cyanobacterium, Nostoc sp. SO-36, isolated in Antarctica.</title>
        <authorList>
            <person name="Kanesaki Y."/>
            <person name="Effendi D."/>
            <person name="Sakamoto T."/>
            <person name="Ohtani S."/>
            <person name="Awai K."/>
        </authorList>
    </citation>
    <scope>NUCLEOTIDE SEQUENCE</scope>
    <source>
        <strain evidence="1">SO-36</strain>
        <plasmid evidence="1">pANSO36C</plasmid>
    </source>
</reference>
<sequence>MTWGFTWQGQLNFLKLNHPDELDEITIAELKVKGEEELEKQFDVDLTKPFEERQAYAKEFRQKHNLD</sequence>
<protein>
    <submittedName>
        <fullName evidence="1">Uncharacterized protein</fullName>
    </submittedName>
</protein>
<organism evidence="1 2">
    <name type="scientific">Nostoc cf. commune SO-36</name>
    <dbReference type="NCBI Taxonomy" id="449208"/>
    <lineage>
        <taxon>Bacteria</taxon>
        <taxon>Bacillati</taxon>
        <taxon>Cyanobacteriota</taxon>
        <taxon>Cyanophyceae</taxon>
        <taxon>Nostocales</taxon>
        <taxon>Nostocaceae</taxon>
        <taxon>Nostoc</taxon>
    </lineage>
</organism>
<accession>A0ABN6QGN5</accession>
<evidence type="ECO:0000313" key="2">
    <source>
        <dbReference type="Proteomes" id="UP001055453"/>
    </source>
</evidence>
<geneLocation type="plasmid" evidence="1 2">
    <name>pANSO36C</name>
</geneLocation>